<proteinExistence type="predicted"/>
<accession>A0ACC2EL86</accession>
<organism evidence="1 2">
    <name type="scientific">Diphasiastrum complanatum</name>
    <name type="common">Issler's clubmoss</name>
    <name type="synonym">Lycopodium complanatum</name>
    <dbReference type="NCBI Taxonomy" id="34168"/>
    <lineage>
        <taxon>Eukaryota</taxon>
        <taxon>Viridiplantae</taxon>
        <taxon>Streptophyta</taxon>
        <taxon>Embryophyta</taxon>
        <taxon>Tracheophyta</taxon>
        <taxon>Lycopodiopsida</taxon>
        <taxon>Lycopodiales</taxon>
        <taxon>Lycopodiaceae</taxon>
        <taxon>Lycopodioideae</taxon>
        <taxon>Diphasiastrum</taxon>
    </lineage>
</organism>
<dbReference type="Proteomes" id="UP001162992">
    <property type="component" value="Chromosome 2"/>
</dbReference>
<evidence type="ECO:0000313" key="2">
    <source>
        <dbReference type="Proteomes" id="UP001162992"/>
    </source>
</evidence>
<evidence type="ECO:0000313" key="1">
    <source>
        <dbReference type="EMBL" id="KAJ7567279.1"/>
    </source>
</evidence>
<keyword evidence="2" id="KW-1185">Reference proteome</keyword>
<comment type="caution">
    <text evidence="1">The sequence shown here is derived from an EMBL/GenBank/DDBJ whole genome shotgun (WGS) entry which is preliminary data.</text>
</comment>
<gene>
    <name evidence="1" type="ORF">O6H91_02G140500</name>
</gene>
<reference evidence="2" key="1">
    <citation type="journal article" date="2024" name="Proc. Natl. Acad. Sci. U.S.A.">
        <title>Extraordinary preservation of gene collinearity over three hundred million years revealed in homosporous lycophytes.</title>
        <authorList>
            <person name="Li C."/>
            <person name="Wickell D."/>
            <person name="Kuo L.Y."/>
            <person name="Chen X."/>
            <person name="Nie B."/>
            <person name="Liao X."/>
            <person name="Peng D."/>
            <person name="Ji J."/>
            <person name="Jenkins J."/>
            <person name="Williams M."/>
            <person name="Shu S."/>
            <person name="Plott C."/>
            <person name="Barry K."/>
            <person name="Rajasekar S."/>
            <person name="Grimwood J."/>
            <person name="Han X."/>
            <person name="Sun S."/>
            <person name="Hou Z."/>
            <person name="He W."/>
            <person name="Dai G."/>
            <person name="Sun C."/>
            <person name="Schmutz J."/>
            <person name="Leebens-Mack J.H."/>
            <person name="Li F.W."/>
            <person name="Wang L."/>
        </authorList>
    </citation>
    <scope>NUCLEOTIDE SEQUENCE [LARGE SCALE GENOMIC DNA]</scope>
    <source>
        <strain evidence="2">cv. PW_Plant_1</strain>
    </source>
</reference>
<name>A0ACC2EL86_DIPCM</name>
<sequence>MRASVAIAQHTMTAEAVNVLKHAISNAHRRGHAQVTPLHVASSLLTTNGSLLRQACLQSHRHLPHPLQCRALELCFNVALERLQTVQGSHVAAPQPSFSNALVAALKRAQAHQRRGCPDQQQVLLLVVKVEMEQLIISILDDPSVSRVMREAGFSSTHVKNSLEEAMGSPSMHSSENVDLSHLKFGYAEPTGNLLKLGGVGSIAQHGASLRTSDFGGLSSIGVNQERDNATFILPLVQTEAHHRNSIAANLLEKTSEVEFEGSRDQAVRGVIDILLRQHKRNPLIIGEPGLATNVVVKELLEDLEKGDIDARLKGVKLVYPQVCTSRHQSKQDMEEELLHLMRVLDQNISSGVIVFLGDVQWLVEGMDVAQQAVAELRRLLLLHEGSGRLWFMGTVAYQTYWRSEARNTSLESEWGFQPVHIALEPRRMLPRFEHPWPPNKTSEVSLRPGWSQAKSPIDFLRLLDDRQDDLSCCPECSSNFENECNLLHEQERTSKEESLHSLSSIVYVSGDKRLPLYAEPENLSTWLQAKSVLHHSNEAVAQNVEVDEPSHSLPQKFRNLREKWSRSCHSQHKEFHCSRQPAPVLLHELAQSSSSQNPGVKSFEGKLHSESPTCASLDVPAVSSQLRRGCRKLSIAPKPPWLSLQPQPILKFVTDSSSELEVIEMGHVRSLATSPSEVTRKEHLSKSYPEQRLNYQEESELTVQTDLALGRSVEQIKGSIDCASRILWGGRLHNALHKPVRSRKYNISTAGTAEMPVLSWQDRLRHLPEAVPTDICLSKTIADKLRQTAFSFRVVKQVDTDGVQALQEKLKTRVPWQQEAIKAIATAIIQCRSGTGKKRGISVKRDTWLLLLGSDSIGKRNIAKSLAESMFGCQKKLFRISFKKEHANFPIREDFQQHNLDDCRVSNRGKTHLDRIAEAVRLNPLSVVLLEDIDKADSKTISTLSRTMEKGRLQESNGREISFSNVIVAMTSTVCAEKCSKQQSSLNIRFCEERLLAALGCGMRVSVEKEASQGILIVSRSHITVVDYASAEQNLMGGIDQSLSLVASSRRKANGVEATCDAGKKRRKENPAGQLLELDLNLPLNHDDEPIFIDGNFSRPFLTYNQSISDAVLDSAQQCLTTNFCSLFDSIVTFQSFNFDETVKNVLDLLNRTTSVVTASRARMEIDFTVIEHLVAAVWEGSCDKVGLETWTEQVLEPCLSDLFRGCKVLPDMVVKLVSKKAQISKDCLTISGLPKSISIGSGI</sequence>
<protein>
    <submittedName>
        <fullName evidence="1">Uncharacterized protein</fullName>
    </submittedName>
</protein>
<dbReference type="EMBL" id="CM055093">
    <property type="protein sequence ID" value="KAJ7567279.1"/>
    <property type="molecule type" value="Genomic_DNA"/>
</dbReference>